<dbReference type="GO" id="GO:0008233">
    <property type="term" value="F:peptidase activity"/>
    <property type="evidence" value="ECO:0007669"/>
    <property type="project" value="UniProtKB-KW"/>
</dbReference>
<sequence length="409" mass="46746">MQKPELLAPAGNLEKLQMAVLYGADAVYFAGKRYGLRAFAGNFTREEIRKGVDFAHRHGAKAYVTVNIFAHNRDLNGLPSYLEELAEDGVDAIIISDPGVWRIVRRTVPQLPVHLSTQANTTNWSSVLFWQEQGIKRVVLARELSLQEIQEIRNRVELELEAFVHGAMCVSYSGRCLLSSFLTGRSANRGECTHPCRWKYHLVEEKRPGEYLPVLEDERGTYIFNSKDLCMLEYIPELVAAGLDSFKIEGRMKSVHYVATVVKAYRQAIDAYISNPEGYRLDPQLMEEVRKVSHRKYTTGFYFGRPGAEDHRYTSSAYLRLYDFIGVVQEYDPVKGMAWVEERNRFQVGDVVEFTGPTSGPFRCRIERMENEEGQLIEAAVHPRQLVKIPVPFPLEPYSLMRRVPEASN</sequence>
<dbReference type="Pfam" id="PF01136">
    <property type="entry name" value="Peptidase_U32"/>
    <property type="match status" value="1"/>
</dbReference>
<evidence type="ECO:0000256" key="1">
    <source>
        <dbReference type="ARBA" id="ARBA00022670"/>
    </source>
</evidence>
<dbReference type="OrthoDB" id="9807498at2"/>
<dbReference type="EMBL" id="BDGJ01000201">
    <property type="protein sequence ID" value="GAW94214.1"/>
    <property type="molecule type" value="Genomic_DNA"/>
</dbReference>
<keyword evidence="1" id="KW-0645">Protease</keyword>
<dbReference type="PANTHER" id="PTHR30217:SF6">
    <property type="entry name" value="TRNA HYDROXYLATION PROTEIN P"/>
    <property type="match status" value="1"/>
</dbReference>
<evidence type="ECO:0000313" key="6">
    <source>
        <dbReference type="Proteomes" id="UP000197032"/>
    </source>
</evidence>
<accession>A0A1Z5HXH5</accession>
<evidence type="ECO:0000256" key="2">
    <source>
        <dbReference type="ARBA" id="ARBA00022801"/>
    </source>
</evidence>
<dbReference type="InterPro" id="IPR032525">
    <property type="entry name" value="Peptidase_U32_C"/>
</dbReference>
<dbReference type="RefSeq" id="WP_088555211.1">
    <property type="nucleotide sequence ID" value="NZ_BDGJ01000201.1"/>
</dbReference>
<reference evidence="6" key="1">
    <citation type="journal article" date="2017" name="Appl. Environ. Microbiol.">
        <title>Genomic analysis of Calderihabitans maritimus KKC1, a thermophilic hydrogenogenic carboxydotrophic bacterium isolated from marine sediment.</title>
        <authorList>
            <person name="Omae K."/>
            <person name="Yoneda Y."/>
            <person name="Fukuyama Y."/>
            <person name="Yoshida T."/>
            <person name="Sako Y."/>
        </authorList>
    </citation>
    <scope>NUCLEOTIDE SEQUENCE [LARGE SCALE GENOMIC DNA]</scope>
    <source>
        <strain evidence="6">KKC1</strain>
    </source>
</reference>
<dbReference type="Proteomes" id="UP000197032">
    <property type="component" value="Unassembled WGS sequence"/>
</dbReference>
<dbReference type="InterPro" id="IPR001539">
    <property type="entry name" value="Peptidase_U32"/>
</dbReference>
<evidence type="ECO:0000259" key="4">
    <source>
        <dbReference type="Pfam" id="PF16325"/>
    </source>
</evidence>
<evidence type="ECO:0000256" key="3">
    <source>
        <dbReference type="ARBA" id="ARBA00038374"/>
    </source>
</evidence>
<proteinExistence type="inferred from homology"/>
<comment type="similarity">
    <text evidence="3">Belongs to the peptidase U32 family.</text>
</comment>
<evidence type="ECO:0000313" key="5">
    <source>
        <dbReference type="EMBL" id="GAW94214.1"/>
    </source>
</evidence>
<dbReference type="Pfam" id="PF16325">
    <property type="entry name" value="Peptidase_U32_C"/>
    <property type="match status" value="1"/>
</dbReference>
<comment type="caution">
    <text evidence="5">The sequence shown here is derived from an EMBL/GenBank/DDBJ whole genome shotgun (WGS) entry which is preliminary data.</text>
</comment>
<dbReference type="PANTHER" id="PTHR30217">
    <property type="entry name" value="PEPTIDASE U32 FAMILY"/>
    <property type="match status" value="1"/>
</dbReference>
<dbReference type="GO" id="GO:0006508">
    <property type="term" value="P:proteolysis"/>
    <property type="evidence" value="ECO:0007669"/>
    <property type="project" value="UniProtKB-KW"/>
</dbReference>
<organism evidence="5 6">
    <name type="scientific">Calderihabitans maritimus</name>
    <dbReference type="NCBI Taxonomy" id="1246530"/>
    <lineage>
        <taxon>Bacteria</taxon>
        <taxon>Bacillati</taxon>
        <taxon>Bacillota</taxon>
        <taxon>Clostridia</taxon>
        <taxon>Neomoorellales</taxon>
        <taxon>Calderihabitantaceae</taxon>
        <taxon>Calderihabitans</taxon>
    </lineage>
</organism>
<name>A0A1Z5HXH5_9FIRM</name>
<dbReference type="InterPro" id="IPR051454">
    <property type="entry name" value="RNA/ubiquinone_mod_enzymes"/>
</dbReference>
<keyword evidence="2" id="KW-0378">Hydrolase</keyword>
<feature type="domain" description="Peptidase family U32 C-terminal" evidence="4">
    <location>
        <begin position="322"/>
        <end position="402"/>
    </location>
</feature>
<dbReference type="PROSITE" id="PS01276">
    <property type="entry name" value="PEPTIDASE_U32"/>
    <property type="match status" value="1"/>
</dbReference>
<dbReference type="Gene3D" id="2.40.30.10">
    <property type="entry name" value="Translation factors"/>
    <property type="match status" value="1"/>
</dbReference>
<gene>
    <name evidence="5" type="ORF">KKC1_33260</name>
</gene>
<protein>
    <submittedName>
        <fullName evidence="5">Peptidase U32</fullName>
    </submittedName>
</protein>
<keyword evidence="6" id="KW-1185">Reference proteome</keyword>
<dbReference type="AlphaFoldDB" id="A0A1Z5HXH5"/>